<dbReference type="Pfam" id="PF03604">
    <property type="entry name" value="Zn_ribbon_RPAB4"/>
    <property type="match status" value="1"/>
</dbReference>
<evidence type="ECO:0008006" key="5">
    <source>
        <dbReference type="Google" id="ProtNLM"/>
    </source>
</evidence>
<accession>L2GQH6</accession>
<evidence type="ECO:0000313" key="4">
    <source>
        <dbReference type="Proteomes" id="UP000011082"/>
    </source>
</evidence>
<keyword evidence="1" id="KW-0479">Metal-binding</keyword>
<evidence type="ECO:0000256" key="2">
    <source>
        <dbReference type="ARBA" id="ARBA00022833"/>
    </source>
</evidence>
<keyword evidence="4" id="KW-1185">Reference proteome</keyword>
<dbReference type="GO" id="GO:0003677">
    <property type="term" value="F:DNA binding"/>
    <property type="evidence" value="ECO:0007669"/>
    <property type="project" value="InterPro"/>
</dbReference>
<dbReference type="InterPro" id="IPR029040">
    <property type="entry name" value="RPABC4/Spt4"/>
</dbReference>
<dbReference type="GO" id="GO:0006351">
    <property type="term" value="P:DNA-templated transcription"/>
    <property type="evidence" value="ECO:0007669"/>
    <property type="project" value="InterPro"/>
</dbReference>
<dbReference type="VEuPathDB" id="MicrosporidiaDB:VICG_00080"/>
<dbReference type="AlphaFoldDB" id="L2GQH6"/>
<dbReference type="OrthoDB" id="5585087at2759"/>
<reference evidence="4" key="1">
    <citation type="submission" date="2011-05" db="EMBL/GenBank/DDBJ databases">
        <title>The genome sequence of Vittaforma corneae strain ATCC 50505.</title>
        <authorList>
            <consortium name="The Broad Institute Genome Sequencing Platform"/>
            <person name="Cuomo C."/>
            <person name="Didier E."/>
            <person name="Bowers L."/>
            <person name="Young S.K."/>
            <person name="Zeng Q."/>
            <person name="Gargeya S."/>
            <person name="Fitzgerald M."/>
            <person name="Haas B."/>
            <person name="Abouelleil A."/>
            <person name="Alvarado L."/>
            <person name="Arachchi H.M."/>
            <person name="Berlin A."/>
            <person name="Chapman S.B."/>
            <person name="Gearin G."/>
            <person name="Goldberg J."/>
            <person name="Griggs A."/>
            <person name="Gujja S."/>
            <person name="Hansen M."/>
            <person name="Heiman D."/>
            <person name="Howarth C."/>
            <person name="Larimer J."/>
            <person name="Lui A."/>
            <person name="MacDonald P.J.P."/>
            <person name="McCowen C."/>
            <person name="Montmayeur A."/>
            <person name="Murphy C."/>
            <person name="Neiman D."/>
            <person name="Pearson M."/>
            <person name="Priest M."/>
            <person name="Roberts A."/>
            <person name="Saif S."/>
            <person name="Shea T."/>
            <person name="Sisk P."/>
            <person name="Stolte C."/>
            <person name="Sykes S."/>
            <person name="Wortman J."/>
            <person name="Nusbaum C."/>
            <person name="Birren B."/>
        </authorList>
    </citation>
    <scope>NUCLEOTIDE SEQUENCE [LARGE SCALE GENOMIC DNA]</scope>
    <source>
        <strain evidence="4">ATCC 50505</strain>
    </source>
</reference>
<protein>
    <recommendedName>
        <fullName evidence="5">DNA-directed RNA polymerase I, II, and III subunit RPABC4</fullName>
    </recommendedName>
</protein>
<evidence type="ECO:0000313" key="3">
    <source>
        <dbReference type="EMBL" id="ELA42765.1"/>
    </source>
</evidence>
<dbReference type="InParanoid" id="L2GQH6"/>
<dbReference type="SMART" id="SM00659">
    <property type="entry name" value="RPOLCX"/>
    <property type="match status" value="1"/>
</dbReference>
<dbReference type="GO" id="GO:0003899">
    <property type="term" value="F:DNA-directed RNA polymerase activity"/>
    <property type="evidence" value="ECO:0007669"/>
    <property type="project" value="InterPro"/>
</dbReference>
<dbReference type="InterPro" id="IPR006591">
    <property type="entry name" value="RNAP_P/RPABC4"/>
</dbReference>
<dbReference type="Gene3D" id="2.20.28.30">
    <property type="entry name" value="RNA polymerase ii, chain L"/>
    <property type="match status" value="1"/>
</dbReference>
<dbReference type="GO" id="GO:0046872">
    <property type="term" value="F:metal ion binding"/>
    <property type="evidence" value="ECO:0007669"/>
    <property type="project" value="UniProtKB-KW"/>
</dbReference>
<dbReference type="GeneID" id="19880798"/>
<proteinExistence type="predicted"/>
<keyword evidence="2" id="KW-0862">Zinc</keyword>
<dbReference type="EMBL" id="JH370130">
    <property type="protein sequence ID" value="ELA42765.1"/>
    <property type="molecule type" value="Genomic_DNA"/>
</dbReference>
<dbReference type="HOGENOM" id="CLU_3032324_0_0_1"/>
<dbReference type="RefSeq" id="XP_007603533.1">
    <property type="nucleotide sequence ID" value="XM_007603471.1"/>
</dbReference>
<sequence length="64" mass="7380">MLFVDLKIFIFQPMDSKSTSEYICIECKQVTNLGHKDSIRCFHCGKNILYKARDKTAPVQLQAI</sequence>
<dbReference type="OMA" id="YICIECK"/>
<gene>
    <name evidence="3" type="ORF">VICG_00080</name>
</gene>
<organism evidence="3 4">
    <name type="scientific">Vittaforma corneae (strain ATCC 50505)</name>
    <name type="common">Microsporidian parasite</name>
    <name type="synonym">Nosema corneum</name>
    <dbReference type="NCBI Taxonomy" id="993615"/>
    <lineage>
        <taxon>Eukaryota</taxon>
        <taxon>Fungi</taxon>
        <taxon>Fungi incertae sedis</taxon>
        <taxon>Microsporidia</taxon>
        <taxon>Nosematidae</taxon>
        <taxon>Vittaforma</taxon>
    </lineage>
</organism>
<name>L2GQH6_VITCO</name>
<evidence type="ECO:0000256" key="1">
    <source>
        <dbReference type="ARBA" id="ARBA00022723"/>
    </source>
</evidence>
<dbReference type="Proteomes" id="UP000011082">
    <property type="component" value="Unassembled WGS sequence"/>
</dbReference>
<dbReference type="SUPFAM" id="SSF63393">
    <property type="entry name" value="RNA polymerase subunits"/>
    <property type="match status" value="1"/>
</dbReference>